<dbReference type="Pfam" id="PF18426">
    <property type="entry name" value="Tli4_C"/>
    <property type="match status" value="1"/>
</dbReference>
<dbReference type="EMBL" id="CP097331">
    <property type="protein sequence ID" value="URF07563.1"/>
    <property type="molecule type" value="Genomic_DNA"/>
</dbReference>
<organism evidence="4 6">
    <name type="scientific">Cupriavidus campinensis</name>
    <dbReference type="NCBI Taxonomy" id="151783"/>
    <lineage>
        <taxon>Bacteria</taxon>
        <taxon>Pseudomonadati</taxon>
        <taxon>Pseudomonadota</taxon>
        <taxon>Betaproteobacteria</taxon>
        <taxon>Burkholderiales</taxon>
        <taxon>Burkholderiaceae</taxon>
        <taxon>Cupriavidus</taxon>
    </lineage>
</organism>
<keyword evidence="5" id="KW-1185">Reference proteome</keyword>
<feature type="domain" description="Tle cognate immunity protein 4 C-terminal" evidence="1">
    <location>
        <begin position="193"/>
        <end position="353"/>
    </location>
</feature>
<dbReference type="EMBL" id="VCIZ01000008">
    <property type="protein sequence ID" value="TSP11811.1"/>
    <property type="molecule type" value="Genomic_DNA"/>
</dbReference>
<reference evidence="4" key="3">
    <citation type="submission" date="2022-05" db="EMBL/GenBank/DDBJ databases">
        <authorList>
            <person name="Kunte H.-J."/>
        </authorList>
    </citation>
    <scope>NUCLEOTIDE SEQUENCE</scope>
    <source>
        <strain evidence="4">G5</strain>
    </source>
</reference>
<dbReference type="Proteomes" id="UP001056132">
    <property type="component" value="Chromosome 2"/>
</dbReference>
<proteinExistence type="predicted"/>
<sequence>MKFSRRCFTAGLCLTLAGCDFSPKMTEQEQQAIQALTTRLVPQCVGRYLIDMPAQVELSGMVKIEGAIVETMAMSLDEFRKAMAARETELTKTRSIDAHPFLYVNAPAWDEHSRYFLHRGSIGDDPGNRILEGYRWENGVLISIRLRSSDYTKPDQTRDPLVRQMAVKNDVPRAATQVFEMLTSFRGRPDGAIPTEPGLCVPGGILLGKSKDDEQVDVDFNLPAYPDVYFNVFTHSSLQEKTSLLWRGGPIAAAQRVLDDGKTLRRGTVDLPGGRGEEMVIAGPMIVTNVQGQAFRLESNATTGSPETPFIAVKLSNGGPTGLEEPLKKASLTEAQALALWDAVSRTLRPRPGAL</sequence>
<dbReference type="AlphaFoldDB" id="A0AAE9I4F8"/>
<gene>
    <name evidence="3" type="ORF">FGG12_14820</name>
    <name evidence="4" type="ORF">M5D45_20420</name>
</gene>
<name>A0AAE9I4F8_9BURK</name>
<accession>A0AAE9I4F8</accession>
<evidence type="ECO:0000313" key="4">
    <source>
        <dbReference type="EMBL" id="URF07563.1"/>
    </source>
</evidence>
<evidence type="ECO:0000313" key="6">
    <source>
        <dbReference type="Proteomes" id="UP001056132"/>
    </source>
</evidence>
<evidence type="ECO:0000313" key="5">
    <source>
        <dbReference type="Proteomes" id="UP000318943"/>
    </source>
</evidence>
<protein>
    <submittedName>
        <fullName evidence="4">T6SS immunity protein Tli4 family protein</fullName>
    </submittedName>
</protein>
<dbReference type="Pfam" id="PF18443">
    <property type="entry name" value="Tli4_N"/>
    <property type="match status" value="1"/>
</dbReference>
<evidence type="ECO:0000313" key="3">
    <source>
        <dbReference type="EMBL" id="TSP11811.1"/>
    </source>
</evidence>
<evidence type="ECO:0000259" key="1">
    <source>
        <dbReference type="Pfam" id="PF18426"/>
    </source>
</evidence>
<dbReference type="Proteomes" id="UP000318943">
    <property type="component" value="Unassembled WGS sequence"/>
</dbReference>
<dbReference type="RefSeq" id="WP_144198433.1">
    <property type="nucleotide sequence ID" value="NZ_CP097331.1"/>
</dbReference>
<dbReference type="PROSITE" id="PS51257">
    <property type="entry name" value="PROKAR_LIPOPROTEIN"/>
    <property type="match status" value="1"/>
</dbReference>
<reference evidence="3 5" key="1">
    <citation type="submission" date="2019-05" db="EMBL/GenBank/DDBJ databases">
        <title>Whole genome sequence analysis of Cupriavidus campinensis S14E4C strain.</title>
        <authorList>
            <person name="Abbaszade G."/>
            <person name="Szabo A."/>
            <person name="Toumi M."/>
            <person name="Toth E."/>
        </authorList>
    </citation>
    <scope>NUCLEOTIDE SEQUENCE [LARGE SCALE GENOMIC DNA]</scope>
    <source>
        <strain evidence="3 5">S14E4C</strain>
    </source>
</reference>
<dbReference type="InterPro" id="IPR040761">
    <property type="entry name" value="Tli4_N"/>
</dbReference>
<dbReference type="InterPro" id="IPR041290">
    <property type="entry name" value="Tli4_C"/>
</dbReference>
<reference evidence="4" key="2">
    <citation type="journal article" date="2022" name="Microbiol. Resour. Announc.">
        <title>Genome Sequence of Cupriavidus campinensis Strain G5, a Member of a Bacterial Consortium Capable of Polyethylene Degradation.</title>
        <authorList>
            <person name="Schneider B."/>
            <person name="Pfeiffer F."/>
            <person name="Dyall-Smith M."/>
            <person name="Kunte H.J."/>
        </authorList>
    </citation>
    <scope>NUCLEOTIDE SEQUENCE</scope>
    <source>
        <strain evidence="4">G5</strain>
    </source>
</reference>
<dbReference type="KEGG" id="ccam:M5D45_20420"/>
<evidence type="ECO:0000259" key="2">
    <source>
        <dbReference type="Pfam" id="PF18443"/>
    </source>
</evidence>
<feature type="domain" description="Tle cognate immunity protein 4 N-terminal" evidence="2">
    <location>
        <begin position="42"/>
        <end position="188"/>
    </location>
</feature>